<protein>
    <recommendedName>
        <fullName evidence="2">DUF559 domain-containing protein</fullName>
    </recommendedName>
</protein>
<evidence type="ECO:0008006" key="2">
    <source>
        <dbReference type="Google" id="ProtNLM"/>
    </source>
</evidence>
<dbReference type="SUPFAM" id="SSF52980">
    <property type="entry name" value="Restriction endonuclease-like"/>
    <property type="match status" value="1"/>
</dbReference>
<reference evidence="1" key="1">
    <citation type="submission" date="2020-04" db="EMBL/GenBank/DDBJ databases">
        <authorList>
            <person name="Chiriac C."/>
            <person name="Salcher M."/>
            <person name="Ghai R."/>
            <person name="Kavagutti S V."/>
        </authorList>
    </citation>
    <scope>NUCLEOTIDE SEQUENCE</scope>
</reference>
<dbReference type="EMBL" id="LR796237">
    <property type="protein sequence ID" value="CAB4129548.1"/>
    <property type="molecule type" value="Genomic_DNA"/>
</dbReference>
<evidence type="ECO:0000313" key="1">
    <source>
        <dbReference type="EMBL" id="CAB4129548.1"/>
    </source>
</evidence>
<dbReference type="InterPro" id="IPR011335">
    <property type="entry name" value="Restrct_endonuc-II-like"/>
</dbReference>
<organism evidence="1">
    <name type="scientific">uncultured Caudovirales phage</name>
    <dbReference type="NCBI Taxonomy" id="2100421"/>
    <lineage>
        <taxon>Viruses</taxon>
        <taxon>Duplodnaviria</taxon>
        <taxon>Heunggongvirae</taxon>
        <taxon>Uroviricota</taxon>
        <taxon>Caudoviricetes</taxon>
        <taxon>Peduoviridae</taxon>
        <taxon>Maltschvirus</taxon>
        <taxon>Maltschvirus maltsch</taxon>
    </lineage>
</organism>
<sequence length="323" mass="37958">MSMMTLYKLYCSPSCCKRHRSELKYSGTEGVDFITCPLCKYRTRQFTPAHAKMHGYPSIQEFAQSVGLNSVTCDKKKLLQSGENNNAYGHGGKLSPWSKKFVRGYDADKHKAMIEDSKKRLAESKEKYKFLFEYWLTEANGDVAIATELYKNFQTRNLSWFIGKYGEEEGKKRHSMKTEKWVSTMNSKPEEEKLRINKAKAVGISSTSKPEYELYESLAKQLADVEHQFSMKRDEIRRYNYDIRYNNKIIEFNGDFWHCNPQQFDENFFNKRTKRTARETWEKDEAKIQFAIGSGYEVLVIWENKYLSNKEQVIQECLNFLTS</sequence>
<accession>A0A6J5L493</accession>
<name>A0A6J5L493_9CAUD</name>
<gene>
    <name evidence="1" type="ORF">UFOVP116_37</name>
</gene>
<proteinExistence type="predicted"/>
<dbReference type="Gene3D" id="3.40.960.10">
    <property type="entry name" value="VSR Endonuclease"/>
    <property type="match status" value="1"/>
</dbReference>